<dbReference type="EMBL" id="JASORJ010000001">
    <property type="protein sequence ID" value="MDK7356154.1"/>
    <property type="molecule type" value="Genomic_DNA"/>
</dbReference>
<dbReference type="PROSITE" id="PS50234">
    <property type="entry name" value="VWFA"/>
    <property type="match status" value="1"/>
</dbReference>
<dbReference type="InterPro" id="IPR036465">
    <property type="entry name" value="vWFA_dom_sf"/>
</dbReference>
<evidence type="ECO:0000313" key="3">
    <source>
        <dbReference type="EMBL" id="MDK7356154.1"/>
    </source>
</evidence>
<evidence type="ECO:0000313" key="4">
    <source>
        <dbReference type="Proteomes" id="UP001236274"/>
    </source>
</evidence>
<dbReference type="Pfam" id="PF00092">
    <property type="entry name" value="VWA"/>
    <property type="match status" value="1"/>
</dbReference>
<dbReference type="SUPFAM" id="SSF53300">
    <property type="entry name" value="vWA-like"/>
    <property type="match status" value="1"/>
</dbReference>
<feature type="domain" description="VWFA" evidence="2">
    <location>
        <begin position="17"/>
        <end position="192"/>
    </location>
</feature>
<organism evidence="3 4">
    <name type="scientific">Veillonella atypica</name>
    <dbReference type="NCBI Taxonomy" id="39777"/>
    <lineage>
        <taxon>Bacteria</taxon>
        <taxon>Bacillati</taxon>
        <taxon>Bacillota</taxon>
        <taxon>Negativicutes</taxon>
        <taxon>Veillonellales</taxon>
        <taxon>Veillonellaceae</taxon>
        <taxon>Veillonella</taxon>
    </lineage>
</organism>
<evidence type="ECO:0000256" key="1">
    <source>
        <dbReference type="SAM" id="MobiDB-lite"/>
    </source>
</evidence>
<proteinExistence type="predicted"/>
<dbReference type="RefSeq" id="WP_285416357.1">
    <property type="nucleotide sequence ID" value="NZ_JASORJ010000001.1"/>
</dbReference>
<reference evidence="3" key="1">
    <citation type="submission" date="2023-05" db="EMBL/GenBank/DDBJ databases">
        <title>Cataloging the Phylogenetic Diversity of Human Bladder Bacteria.</title>
        <authorList>
            <person name="Du J."/>
        </authorList>
    </citation>
    <scope>NUCLEOTIDE SEQUENCE</scope>
    <source>
        <strain evidence="3">UMB10101</strain>
    </source>
</reference>
<dbReference type="InterPro" id="IPR011392">
    <property type="entry name" value="Tellurite-R_TerY"/>
</dbReference>
<accession>A0AAJ1Q887</accession>
<protein>
    <submittedName>
        <fullName evidence="3">VWA domain-containing protein</fullName>
    </submittedName>
</protein>
<dbReference type="PIRSF" id="PIRSF020634">
    <property type="entry name" value="TerY_vWA"/>
    <property type="match status" value="1"/>
</dbReference>
<gene>
    <name evidence="3" type="ORF">QP520_00710</name>
</gene>
<feature type="region of interest" description="Disordered" evidence="1">
    <location>
        <begin position="200"/>
        <end position="230"/>
    </location>
</feature>
<dbReference type="Gene3D" id="3.40.50.410">
    <property type="entry name" value="von Willebrand factor, type A domain"/>
    <property type="match status" value="1"/>
</dbReference>
<dbReference type="Proteomes" id="UP001236274">
    <property type="component" value="Unassembled WGS sequence"/>
</dbReference>
<dbReference type="InterPro" id="IPR002035">
    <property type="entry name" value="VWF_A"/>
</dbReference>
<feature type="compositionally biased region" description="Polar residues" evidence="1">
    <location>
        <begin position="200"/>
        <end position="213"/>
    </location>
</feature>
<dbReference type="SMART" id="SM00327">
    <property type="entry name" value="VWA"/>
    <property type="match status" value="1"/>
</dbReference>
<sequence length="230" mass="25085">MAFNPNNYKAPEAKKLPVILLLDVSGSMSGAKLDSLYDATIDMIETFAAAQAKEQIIDVAIITFGDSVDLHTRYTPVKDLQAKGISKFKASGMTPMGTALRMAKDMIDDKNETPSRIYRPAVVLVSDGAPNDDWKSPMEKFINDGRSAKCQRFAVAIGNDADRSVLERFTQDPNAVLFAEDAKDISEQFKTISMSISTMAVAPNSNSVPTPSTAPKYDNNTANDDDDDLY</sequence>
<dbReference type="AlphaFoldDB" id="A0AAJ1Q887"/>
<comment type="caution">
    <text evidence="3">The sequence shown here is derived from an EMBL/GenBank/DDBJ whole genome shotgun (WGS) entry which is preliminary data.</text>
</comment>
<evidence type="ECO:0000259" key="2">
    <source>
        <dbReference type="PROSITE" id="PS50234"/>
    </source>
</evidence>
<name>A0AAJ1Q887_9FIRM</name>